<name>A0A381RVT3_9ZZZZ</name>
<sequence length="218" mass="25099">MNKKRGLELFLWILSVFFASQIYSSINGPIKFNKVKNERYAIVIDRLKDIRNAQIAHKDVKGFYANNFDELVSFVDNGLFTLIEEKDSSYLAYDRIYRIDMLREVKIVRELGKVSVKDSLFKDNESYKQMAFIPIKGKEDEKFSISADIIDKNGYEAHVFEVKVKKDVILYDQNKDLLKQENKVISVDGVNGSEIILGSMTEVSTSGNWPTIFDANNK</sequence>
<proteinExistence type="predicted"/>
<gene>
    <name evidence="1" type="ORF">METZ01_LOCUS48826</name>
</gene>
<organism evidence="1">
    <name type="scientific">marine metagenome</name>
    <dbReference type="NCBI Taxonomy" id="408172"/>
    <lineage>
        <taxon>unclassified sequences</taxon>
        <taxon>metagenomes</taxon>
        <taxon>ecological metagenomes</taxon>
    </lineage>
</organism>
<reference evidence="1" key="1">
    <citation type="submission" date="2018-05" db="EMBL/GenBank/DDBJ databases">
        <authorList>
            <person name="Lanie J.A."/>
            <person name="Ng W.-L."/>
            <person name="Kazmierczak K.M."/>
            <person name="Andrzejewski T.M."/>
            <person name="Davidsen T.M."/>
            <person name="Wayne K.J."/>
            <person name="Tettelin H."/>
            <person name="Glass J.I."/>
            <person name="Rusch D."/>
            <person name="Podicherti R."/>
            <person name="Tsui H.-C.T."/>
            <person name="Winkler M.E."/>
        </authorList>
    </citation>
    <scope>NUCLEOTIDE SEQUENCE</scope>
</reference>
<accession>A0A381RVT3</accession>
<dbReference type="EMBL" id="UINC01002371">
    <property type="protein sequence ID" value="SUZ95972.1"/>
    <property type="molecule type" value="Genomic_DNA"/>
</dbReference>
<protein>
    <submittedName>
        <fullName evidence="1">Uncharacterized protein</fullName>
    </submittedName>
</protein>
<evidence type="ECO:0000313" key="1">
    <source>
        <dbReference type="EMBL" id="SUZ95972.1"/>
    </source>
</evidence>
<dbReference type="AlphaFoldDB" id="A0A381RVT3"/>